<evidence type="ECO:0000313" key="3">
    <source>
        <dbReference type="EMBL" id="GFO61099.1"/>
    </source>
</evidence>
<dbReference type="InterPro" id="IPR009050">
    <property type="entry name" value="Globin-like_sf"/>
</dbReference>
<dbReference type="Proteomes" id="UP000556026">
    <property type="component" value="Unassembled WGS sequence"/>
</dbReference>
<reference evidence="4" key="1">
    <citation type="submission" date="2020-06" db="EMBL/GenBank/DDBJ databases">
        <title>Draft genomic sequence of Geomonas sp. Red330.</title>
        <authorList>
            <person name="Itoh H."/>
            <person name="Zhenxing X."/>
            <person name="Ushijima N."/>
            <person name="Masuda Y."/>
            <person name="Shiratori Y."/>
            <person name="Senoo K."/>
        </authorList>
    </citation>
    <scope>NUCLEOTIDE SEQUENCE [LARGE SCALE GENOMIC DNA]</scope>
    <source>
        <strain evidence="4">Red330</strain>
    </source>
</reference>
<evidence type="ECO:0000256" key="1">
    <source>
        <dbReference type="SAM" id="Coils"/>
    </source>
</evidence>
<accession>A0A6V8MN66</accession>
<dbReference type="InterPro" id="IPR012292">
    <property type="entry name" value="Globin/Proto"/>
</dbReference>
<keyword evidence="4" id="KW-1185">Reference proteome</keyword>
<dbReference type="Gene3D" id="1.10.490.10">
    <property type="entry name" value="Globins"/>
    <property type="match status" value="1"/>
</dbReference>
<dbReference type="EMBL" id="BLXX01000012">
    <property type="protein sequence ID" value="GFO61099.1"/>
    <property type="molecule type" value="Genomic_DNA"/>
</dbReference>
<dbReference type="GO" id="GO:0019825">
    <property type="term" value="F:oxygen binding"/>
    <property type="evidence" value="ECO:0007669"/>
    <property type="project" value="InterPro"/>
</dbReference>
<feature type="domain" description="Globin-sensor" evidence="2">
    <location>
        <begin position="22"/>
        <end position="173"/>
    </location>
</feature>
<proteinExistence type="predicted"/>
<gene>
    <name evidence="3" type="ORF">GMST_34240</name>
</gene>
<dbReference type="Pfam" id="PF11563">
    <property type="entry name" value="Protoglobin"/>
    <property type="match status" value="1"/>
</dbReference>
<feature type="coiled-coil region" evidence="1">
    <location>
        <begin position="192"/>
        <end position="219"/>
    </location>
</feature>
<protein>
    <recommendedName>
        <fullName evidence="2">Globin-sensor domain-containing protein</fullName>
    </recommendedName>
</protein>
<dbReference type="GO" id="GO:0020037">
    <property type="term" value="F:heme binding"/>
    <property type="evidence" value="ECO:0007669"/>
    <property type="project" value="InterPro"/>
</dbReference>
<organism evidence="3 4">
    <name type="scientific">Geomonas silvestris</name>
    <dbReference type="NCBI Taxonomy" id="2740184"/>
    <lineage>
        <taxon>Bacteria</taxon>
        <taxon>Pseudomonadati</taxon>
        <taxon>Thermodesulfobacteriota</taxon>
        <taxon>Desulfuromonadia</taxon>
        <taxon>Geobacterales</taxon>
        <taxon>Geobacteraceae</taxon>
        <taxon>Geomonas</taxon>
    </lineage>
</organism>
<sequence>MKLTTMRLEYGLHAHMQITDLEILRRRGFLQLTADDDALLNRCREFIGAELDQIVTDYLAAQAGFEEMAAFLRDEGVLRRLRSAERRYVLGLFCGHTGHSYVTDRLRIGLVHRRVGIAPQLYLAAVKTLKDIINRVFERHIADHERLHRTALALEKLIYFDITLVFDSYLRSLLSEIDQARSSAESYALSLELQVAERTEQLEEKVVQLERALAAVKRLEGVIPICGVCKKIRNDKESWQQLEQYISEHSQALFSHGLCPECYQRQMRALEGLPGDEEDKTS</sequence>
<keyword evidence="1" id="KW-0175">Coiled coil</keyword>
<dbReference type="AlphaFoldDB" id="A0A6V8MN66"/>
<evidence type="ECO:0000259" key="2">
    <source>
        <dbReference type="Pfam" id="PF11563"/>
    </source>
</evidence>
<evidence type="ECO:0000313" key="4">
    <source>
        <dbReference type="Proteomes" id="UP000556026"/>
    </source>
</evidence>
<dbReference type="InterPro" id="IPR044398">
    <property type="entry name" value="Globin-sensor_dom"/>
</dbReference>
<name>A0A6V8MN66_9BACT</name>
<dbReference type="SUPFAM" id="SSF46458">
    <property type="entry name" value="Globin-like"/>
    <property type="match status" value="1"/>
</dbReference>
<comment type="caution">
    <text evidence="3">The sequence shown here is derived from an EMBL/GenBank/DDBJ whole genome shotgun (WGS) entry which is preliminary data.</text>
</comment>